<organism evidence="6 7">
    <name type="scientific">Cereibacter azotoformans</name>
    <dbReference type="NCBI Taxonomy" id="43057"/>
    <lineage>
        <taxon>Bacteria</taxon>
        <taxon>Pseudomonadati</taxon>
        <taxon>Pseudomonadota</taxon>
        <taxon>Alphaproteobacteria</taxon>
        <taxon>Rhodobacterales</taxon>
        <taxon>Paracoccaceae</taxon>
        <taxon>Cereibacter</taxon>
    </lineage>
</organism>
<protein>
    <submittedName>
        <fullName evidence="6">Cobalt/nickel transport system ATP-binding protein</fullName>
    </submittedName>
</protein>
<evidence type="ECO:0000256" key="2">
    <source>
        <dbReference type="ARBA" id="ARBA00022448"/>
    </source>
</evidence>
<dbReference type="PROSITE" id="PS50893">
    <property type="entry name" value="ABC_TRANSPORTER_2"/>
    <property type="match status" value="1"/>
</dbReference>
<dbReference type="Proteomes" id="UP000244060">
    <property type="component" value="Unassembled WGS sequence"/>
</dbReference>
<feature type="domain" description="ABC transporter" evidence="5">
    <location>
        <begin position="3"/>
        <end position="213"/>
    </location>
</feature>
<evidence type="ECO:0000256" key="1">
    <source>
        <dbReference type="ARBA" id="ARBA00005417"/>
    </source>
</evidence>
<dbReference type="SMART" id="SM00382">
    <property type="entry name" value="AAA"/>
    <property type="match status" value="1"/>
</dbReference>
<dbReference type="EMBL" id="QAOT01000029">
    <property type="protein sequence ID" value="PTR11124.1"/>
    <property type="molecule type" value="Genomic_DNA"/>
</dbReference>
<name>A0A2T5JSB5_9RHOB</name>
<dbReference type="InterPro" id="IPR015856">
    <property type="entry name" value="ABC_transpr_CbiO/EcfA_su"/>
</dbReference>
<dbReference type="SUPFAM" id="SSF52540">
    <property type="entry name" value="P-loop containing nucleoside triphosphate hydrolases"/>
    <property type="match status" value="1"/>
</dbReference>
<evidence type="ECO:0000259" key="5">
    <source>
        <dbReference type="PROSITE" id="PS50893"/>
    </source>
</evidence>
<dbReference type="GO" id="GO:0005524">
    <property type="term" value="F:ATP binding"/>
    <property type="evidence" value="ECO:0007669"/>
    <property type="project" value="UniProtKB-KW"/>
</dbReference>
<evidence type="ECO:0000313" key="6">
    <source>
        <dbReference type="EMBL" id="PTR11124.1"/>
    </source>
</evidence>
<dbReference type="InterPro" id="IPR027417">
    <property type="entry name" value="P-loop_NTPase"/>
</dbReference>
<evidence type="ECO:0000313" key="7">
    <source>
        <dbReference type="Proteomes" id="UP000244060"/>
    </source>
</evidence>
<sequence>MLIDLRDLHFAYPGGAPVLRGASLTLAAGERLAVTGPNGSGKSTLLQLAVGLIRPSAGKVVAFGQERRREEEFHEVRRRAGLVFQDPDDQLFCPTVAEDVAFGPLNLGRSRAEARAVVEEVLARLGIAHLRDRVTHRLSGGEKRLVTLAAVLAMEPEVLLLDEPTTGLDQANEERLTALLAGLPQAMVFVSHDRSFRGRLATRELRLQEGRLLS</sequence>
<keyword evidence="3" id="KW-0547">Nucleotide-binding</keyword>
<dbReference type="GO" id="GO:0043190">
    <property type="term" value="C:ATP-binding cassette (ABC) transporter complex"/>
    <property type="evidence" value="ECO:0007669"/>
    <property type="project" value="TreeGrafter"/>
</dbReference>
<dbReference type="RefSeq" id="WP_011910368.1">
    <property type="nucleotide sequence ID" value="NZ_CP090022.1"/>
</dbReference>
<gene>
    <name evidence="6" type="ORF">C8J28_12917</name>
</gene>
<keyword evidence="4 6" id="KW-0067">ATP-binding</keyword>
<keyword evidence="2" id="KW-0813">Transport</keyword>
<dbReference type="InterPro" id="IPR003593">
    <property type="entry name" value="AAA+_ATPase"/>
</dbReference>
<comment type="caution">
    <text evidence="6">The sequence shown here is derived from an EMBL/GenBank/DDBJ whole genome shotgun (WGS) entry which is preliminary data.</text>
</comment>
<comment type="similarity">
    <text evidence="1">Belongs to the ABC transporter superfamily.</text>
</comment>
<dbReference type="Pfam" id="PF00005">
    <property type="entry name" value="ABC_tran"/>
    <property type="match status" value="1"/>
</dbReference>
<reference evidence="6 7" key="1">
    <citation type="submission" date="2018-04" db="EMBL/GenBank/DDBJ databases">
        <title>Genomic Encyclopedia of Type Strains, Phase III (KMG-III): the genomes of soil and plant-associated and newly described type strains.</title>
        <authorList>
            <person name="Whitman W."/>
        </authorList>
    </citation>
    <scope>NUCLEOTIDE SEQUENCE [LARGE SCALE GENOMIC DNA]</scope>
    <source>
        <strain evidence="6 7">KA25</strain>
    </source>
</reference>
<dbReference type="OrthoDB" id="9782163at2"/>
<evidence type="ECO:0000256" key="4">
    <source>
        <dbReference type="ARBA" id="ARBA00022840"/>
    </source>
</evidence>
<evidence type="ECO:0000256" key="3">
    <source>
        <dbReference type="ARBA" id="ARBA00022741"/>
    </source>
</evidence>
<dbReference type="PANTHER" id="PTHR43553">
    <property type="entry name" value="HEAVY METAL TRANSPORTER"/>
    <property type="match status" value="1"/>
</dbReference>
<dbReference type="GO" id="GO:0042626">
    <property type="term" value="F:ATPase-coupled transmembrane transporter activity"/>
    <property type="evidence" value="ECO:0007669"/>
    <property type="project" value="TreeGrafter"/>
</dbReference>
<dbReference type="GO" id="GO:0016887">
    <property type="term" value="F:ATP hydrolysis activity"/>
    <property type="evidence" value="ECO:0007669"/>
    <property type="project" value="InterPro"/>
</dbReference>
<dbReference type="PANTHER" id="PTHR43553:SF24">
    <property type="entry name" value="ENERGY-COUPLING FACTOR TRANSPORTER ATP-BINDING PROTEIN ECFA1"/>
    <property type="match status" value="1"/>
</dbReference>
<keyword evidence="7" id="KW-1185">Reference proteome</keyword>
<dbReference type="PROSITE" id="PS00211">
    <property type="entry name" value="ABC_TRANSPORTER_1"/>
    <property type="match status" value="1"/>
</dbReference>
<proteinExistence type="inferred from homology"/>
<dbReference type="InterPro" id="IPR050095">
    <property type="entry name" value="ECF_ABC_transporter_ATP-bd"/>
</dbReference>
<dbReference type="Gene3D" id="3.40.50.300">
    <property type="entry name" value="P-loop containing nucleotide triphosphate hydrolases"/>
    <property type="match status" value="1"/>
</dbReference>
<dbReference type="InterPro" id="IPR003439">
    <property type="entry name" value="ABC_transporter-like_ATP-bd"/>
</dbReference>
<dbReference type="AlphaFoldDB" id="A0A2T5JSB5"/>
<accession>A0A2T5JSB5</accession>
<dbReference type="InterPro" id="IPR017871">
    <property type="entry name" value="ABC_transporter-like_CS"/>
</dbReference>
<dbReference type="CDD" id="cd03225">
    <property type="entry name" value="ABC_cobalt_CbiO_domain1"/>
    <property type="match status" value="1"/>
</dbReference>